<dbReference type="PROSITE" id="PS51257">
    <property type="entry name" value="PROKAR_LIPOPROTEIN"/>
    <property type="match status" value="1"/>
</dbReference>
<dbReference type="EMBL" id="BAABGR010000029">
    <property type="protein sequence ID" value="GAA4518342.1"/>
    <property type="molecule type" value="Genomic_DNA"/>
</dbReference>
<dbReference type="Proteomes" id="UP001500394">
    <property type="component" value="Unassembled WGS sequence"/>
</dbReference>
<accession>A0ABP8R4X5</accession>
<comment type="caution">
    <text evidence="1">The sequence shown here is derived from an EMBL/GenBank/DDBJ whole genome shotgun (WGS) entry which is preliminary data.</text>
</comment>
<gene>
    <name evidence="1" type="ORF">GCM10023173_20090</name>
</gene>
<evidence type="ECO:0008006" key="3">
    <source>
        <dbReference type="Google" id="ProtNLM"/>
    </source>
</evidence>
<dbReference type="RefSeq" id="WP_345068084.1">
    <property type="nucleotide sequence ID" value="NZ_BAABGR010000029.1"/>
</dbReference>
<keyword evidence="2" id="KW-1185">Reference proteome</keyword>
<reference evidence="2" key="1">
    <citation type="journal article" date="2019" name="Int. J. Syst. Evol. Microbiol.">
        <title>The Global Catalogue of Microorganisms (GCM) 10K type strain sequencing project: providing services to taxonomists for standard genome sequencing and annotation.</title>
        <authorList>
            <consortium name="The Broad Institute Genomics Platform"/>
            <consortium name="The Broad Institute Genome Sequencing Center for Infectious Disease"/>
            <person name="Wu L."/>
            <person name="Ma J."/>
        </authorList>
    </citation>
    <scope>NUCLEOTIDE SEQUENCE [LARGE SCALE GENOMIC DNA]</scope>
    <source>
        <strain evidence="2">JCM 17858</strain>
    </source>
</reference>
<protein>
    <recommendedName>
        <fullName evidence="3">Lipoprotein</fullName>
    </recommendedName>
</protein>
<organism evidence="1 2">
    <name type="scientific">Sphingobacterium thermophilum</name>
    <dbReference type="NCBI Taxonomy" id="768534"/>
    <lineage>
        <taxon>Bacteria</taxon>
        <taxon>Pseudomonadati</taxon>
        <taxon>Bacteroidota</taxon>
        <taxon>Sphingobacteriia</taxon>
        <taxon>Sphingobacteriales</taxon>
        <taxon>Sphingobacteriaceae</taxon>
        <taxon>Sphingobacterium</taxon>
    </lineage>
</organism>
<evidence type="ECO:0000313" key="1">
    <source>
        <dbReference type="EMBL" id="GAA4518342.1"/>
    </source>
</evidence>
<sequence>MKFSKVALVGVLCAGLLASCGGRKVVDTGIASQTARISGQLKRSEYTIMNESFTATVQNKKQYRKYTLDELKKVAFMMAEKTAIEKGADGVLNPTFMVDQKRKTYTVTARVKGYRIKSDDEYIDMD</sequence>
<evidence type="ECO:0000313" key="2">
    <source>
        <dbReference type="Proteomes" id="UP001500394"/>
    </source>
</evidence>
<name>A0ABP8R4X5_9SPHI</name>
<proteinExistence type="predicted"/>